<evidence type="ECO:0000313" key="4">
    <source>
        <dbReference type="Proteomes" id="UP000030641"/>
    </source>
</evidence>
<gene>
    <name evidence="3" type="ORF">AUEXF2481DRAFT_89343</name>
</gene>
<dbReference type="InterPro" id="IPR000210">
    <property type="entry name" value="BTB/POZ_dom"/>
</dbReference>
<dbReference type="Pfam" id="PF00651">
    <property type="entry name" value="BTB"/>
    <property type="match status" value="1"/>
</dbReference>
<dbReference type="RefSeq" id="XP_013343290.1">
    <property type="nucleotide sequence ID" value="XM_013487836.1"/>
</dbReference>
<evidence type="ECO:0000259" key="2">
    <source>
        <dbReference type="PROSITE" id="PS50097"/>
    </source>
</evidence>
<dbReference type="InParanoid" id="A0A074YA68"/>
<dbReference type="InterPro" id="IPR011333">
    <property type="entry name" value="SKP1/BTB/POZ_sf"/>
</dbReference>
<evidence type="ECO:0000256" key="1">
    <source>
        <dbReference type="SAM" id="MobiDB-lite"/>
    </source>
</evidence>
<keyword evidence="4" id="KW-1185">Reference proteome</keyword>
<dbReference type="AlphaFoldDB" id="A0A074YA68"/>
<dbReference type="Gene3D" id="3.30.710.10">
    <property type="entry name" value="Potassium Channel Kv1.1, Chain A"/>
    <property type="match status" value="1"/>
</dbReference>
<protein>
    <recommendedName>
        <fullName evidence="2">BTB domain-containing protein</fullName>
    </recommendedName>
</protein>
<reference evidence="3 4" key="1">
    <citation type="journal article" date="2014" name="BMC Genomics">
        <title>Genome sequencing of four Aureobasidium pullulans varieties: biotechnological potential, stress tolerance, and description of new species.</title>
        <authorList>
            <person name="Gostin Ar C."/>
            <person name="Ohm R.A."/>
            <person name="Kogej T."/>
            <person name="Sonjak S."/>
            <person name="Turk M."/>
            <person name="Zajc J."/>
            <person name="Zalar P."/>
            <person name="Grube M."/>
            <person name="Sun H."/>
            <person name="Han J."/>
            <person name="Sharma A."/>
            <person name="Chiniquy J."/>
            <person name="Ngan C.Y."/>
            <person name="Lipzen A."/>
            <person name="Barry K."/>
            <person name="Grigoriev I.V."/>
            <person name="Gunde-Cimerman N."/>
        </authorList>
    </citation>
    <scope>NUCLEOTIDE SEQUENCE [LARGE SCALE GENOMIC DNA]</scope>
    <source>
        <strain evidence="3 4">EXF-2481</strain>
    </source>
</reference>
<evidence type="ECO:0000313" key="3">
    <source>
        <dbReference type="EMBL" id="KEQ94663.1"/>
    </source>
</evidence>
<sequence length="301" mass="34314">MGILNRLSDKIAGRPSSSRPSSDTAHLLSTLALADANGPATQHASLPYGFEWSPVPLDPGMTWMLSMNTIAQIDEYKKTTGLTLLQRMWEKRKLGHIDFNIRCGEWQWGVHKEVLAASSKYFEETFAASQHKGTYLTMIELQRCDTATAGRPDCYNPKYVEEFIHFLYNFTITPGVREMPEYERLCTLAKLHRTATQFRAPDVIDALTSIIDDCLPKFNENDGLRQQIGGPTLVDFARVCRWVFGQPEFPGLVWKLQLHLVSYLKENVASLVQSREMCEMLRECIFKELDKEDLKQQSASK</sequence>
<dbReference type="Proteomes" id="UP000030641">
    <property type="component" value="Unassembled WGS sequence"/>
</dbReference>
<name>A0A074YA68_AURSE</name>
<dbReference type="SUPFAM" id="SSF54695">
    <property type="entry name" value="POZ domain"/>
    <property type="match status" value="1"/>
</dbReference>
<proteinExistence type="predicted"/>
<dbReference type="EMBL" id="KL584761">
    <property type="protein sequence ID" value="KEQ94663.1"/>
    <property type="molecule type" value="Genomic_DNA"/>
</dbReference>
<accession>A0A074YA68</accession>
<feature type="domain" description="BTB" evidence="2">
    <location>
        <begin position="97"/>
        <end position="169"/>
    </location>
</feature>
<dbReference type="OrthoDB" id="3893071at2759"/>
<dbReference type="GeneID" id="25372100"/>
<organism evidence="3 4">
    <name type="scientific">Aureobasidium subglaciale (strain EXF-2481)</name>
    <name type="common">Aureobasidium pullulans var. subglaciale</name>
    <dbReference type="NCBI Taxonomy" id="1043005"/>
    <lineage>
        <taxon>Eukaryota</taxon>
        <taxon>Fungi</taxon>
        <taxon>Dikarya</taxon>
        <taxon>Ascomycota</taxon>
        <taxon>Pezizomycotina</taxon>
        <taxon>Dothideomycetes</taxon>
        <taxon>Dothideomycetidae</taxon>
        <taxon>Dothideales</taxon>
        <taxon>Saccotheciaceae</taxon>
        <taxon>Aureobasidium</taxon>
    </lineage>
</organism>
<feature type="region of interest" description="Disordered" evidence="1">
    <location>
        <begin position="1"/>
        <end position="23"/>
    </location>
</feature>
<dbReference type="PROSITE" id="PS50097">
    <property type="entry name" value="BTB"/>
    <property type="match status" value="1"/>
</dbReference>
<dbReference type="HOGENOM" id="CLU_080467_0_0_1"/>